<dbReference type="Gene3D" id="3.40.50.300">
    <property type="entry name" value="P-loop containing nucleotide triphosphate hydrolases"/>
    <property type="match status" value="1"/>
</dbReference>
<accession>A0A292ZDI2</accession>
<evidence type="ECO:0000313" key="4">
    <source>
        <dbReference type="Proteomes" id="UP000221538"/>
    </source>
</evidence>
<dbReference type="AlphaFoldDB" id="A0A292ZDI2"/>
<dbReference type="InterPro" id="IPR035421">
    <property type="entry name" value="Terminase_6C"/>
</dbReference>
<evidence type="ECO:0000313" key="3">
    <source>
        <dbReference type="EMBL" id="GAY20893.1"/>
    </source>
</evidence>
<reference evidence="3 4" key="2">
    <citation type="journal article" date="2013" name="Environ. Sci. Technol.">
        <title>The 4-tert-butylphenol-utilizing bacterium Sphingobium fuliginis OMI can degrade bisphenols via phenolic ring hydroxylation and meta-cleavage pathway.</title>
        <authorList>
            <person name="Ogata Y."/>
            <person name="Goda S."/>
            <person name="Toyama T."/>
            <person name="Sei K."/>
            <person name="Ike M."/>
        </authorList>
    </citation>
    <scope>NUCLEOTIDE SEQUENCE [LARGE SCALE GENOMIC DNA]</scope>
    <source>
        <strain evidence="3 4">OMI</strain>
    </source>
</reference>
<feature type="domain" description="Terminase large subunit gp17-like C-terminal" evidence="2">
    <location>
        <begin position="295"/>
        <end position="441"/>
    </location>
</feature>
<proteinExistence type="predicted"/>
<dbReference type="Gene3D" id="3.30.420.240">
    <property type="match status" value="1"/>
</dbReference>
<sequence>MGLIGQIGRRGKSMNGGGRMALSDFERLAHLPEAARERVLAGLGAAAADALAHDWRWLARPEQLAPEGDWRIWLMMAGRGFGKTRAGAEWVRSVAESDPAARIALVGATLGEARAVMVEGASGLLSIAPWWNRPVFAPALRKLVWPNGAIATLYGAAEAEGLRGPQFSHGWADEIAKWAGGEAVWDNLMMGMRLGGAPRVLATTTPRPVALVRGLVARNGGDVVVTRGRTADNVAHLAEGFLAAMERSYGGTRLGRQELEGELIEEVEGALWTRDLLERCRVAHVRGGLARVVVAVDPPASAHGDACGIVVVGLGADRRAYVIADATVEGATPEGWARAVAAAALVHGADRVVAEANNGGAMVESVLRAAEAGLPVRLVHASRGKVARAEPVAALYEAGRVAHRGGFPALEDQMCGMMLGGGYEGPGRSPDRADALVWGLTELMLGRRGDARVRGIWGDA</sequence>
<reference evidence="3 4" key="1">
    <citation type="journal article" date="2013" name="Biodegradation">
        <title>Occurrence of 4-tert-butylphenol (4-t-BP) biodegradation in an aquatic sample caused by the presence of Spirodela polyrrhiza and isolation of a 4-t-BP-utilizing bacterium.</title>
        <authorList>
            <person name="Ogata Y."/>
            <person name="Toyama T."/>
            <person name="Yu N."/>
            <person name="Wang X."/>
            <person name="Sei K."/>
            <person name="Ike M."/>
        </authorList>
    </citation>
    <scope>NUCLEOTIDE SEQUENCE [LARGE SCALE GENOMIC DNA]</scope>
    <source>
        <strain evidence="3 4">OMI</strain>
    </source>
</reference>
<comment type="caution">
    <text evidence="3">The sequence shown here is derived from an EMBL/GenBank/DDBJ whole genome shotgun (WGS) entry which is preliminary data.</text>
</comment>
<dbReference type="Proteomes" id="UP000221538">
    <property type="component" value="Unassembled WGS sequence"/>
</dbReference>
<keyword evidence="1" id="KW-1188">Viral release from host cell</keyword>
<organism evidence="3 4">
    <name type="scientific">Sphingobium fuliginis (strain ATCC 27551)</name>
    <dbReference type="NCBI Taxonomy" id="336203"/>
    <lineage>
        <taxon>Bacteria</taxon>
        <taxon>Pseudomonadati</taxon>
        <taxon>Pseudomonadota</taxon>
        <taxon>Alphaproteobacteria</taxon>
        <taxon>Sphingomonadales</taxon>
        <taxon>Sphingomonadaceae</taxon>
        <taxon>Sphingobium</taxon>
    </lineage>
</organism>
<dbReference type="InterPro" id="IPR027417">
    <property type="entry name" value="P-loop_NTPase"/>
</dbReference>
<dbReference type="EMBL" id="BEWI01000031">
    <property type="protein sequence ID" value="GAY20893.1"/>
    <property type="molecule type" value="Genomic_DNA"/>
</dbReference>
<protein>
    <submittedName>
        <fullName evidence="3">Gene transfer Agent terminase protein</fullName>
    </submittedName>
</protein>
<name>A0A292ZDI2_SPHSA</name>
<dbReference type="Pfam" id="PF17289">
    <property type="entry name" value="Terminase_6C"/>
    <property type="match status" value="1"/>
</dbReference>
<gene>
    <name evidence="3" type="ORF">SFOMI_1423</name>
</gene>
<dbReference type="Pfam" id="PF03237">
    <property type="entry name" value="Terminase_6N"/>
    <property type="match status" value="1"/>
</dbReference>
<evidence type="ECO:0000256" key="1">
    <source>
        <dbReference type="ARBA" id="ARBA00022612"/>
    </source>
</evidence>
<evidence type="ECO:0000259" key="2">
    <source>
        <dbReference type="Pfam" id="PF17289"/>
    </source>
</evidence>